<dbReference type="EMBL" id="ML145116">
    <property type="protein sequence ID" value="TBU59171.1"/>
    <property type="molecule type" value="Genomic_DNA"/>
</dbReference>
<reference evidence="1 2" key="1">
    <citation type="submission" date="2019-01" db="EMBL/GenBank/DDBJ databases">
        <title>Draft genome sequences of three monokaryotic isolates of the white-rot basidiomycete fungus Dichomitus squalens.</title>
        <authorList>
            <consortium name="DOE Joint Genome Institute"/>
            <person name="Lopez S.C."/>
            <person name="Andreopoulos B."/>
            <person name="Pangilinan J."/>
            <person name="Lipzen A."/>
            <person name="Riley R."/>
            <person name="Ahrendt S."/>
            <person name="Ng V."/>
            <person name="Barry K."/>
            <person name="Daum C."/>
            <person name="Grigoriev I.V."/>
            <person name="Hilden K.S."/>
            <person name="Makela M.R."/>
            <person name="de Vries R.P."/>
        </authorList>
    </citation>
    <scope>NUCLEOTIDE SEQUENCE [LARGE SCALE GENOMIC DNA]</scope>
    <source>
        <strain evidence="1 2">CBS 464.89</strain>
    </source>
</reference>
<gene>
    <name evidence="1" type="ORF">BD310DRAFT_925404</name>
</gene>
<proteinExistence type="predicted"/>
<protein>
    <submittedName>
        <fullName evidence="1">Uncharacterized protein</fullName>
    </submittedName>
</protein>
<sequence>MANHFDSLEFSLASISTVDDDERQCAAGDPDSGWVWVEFEDDEQERRLSASLPSRKIWGLDWRQLLRRLFIV</sequence>
<keyword evidence="2" id="KW-1185">Reference proteome</keyword>
<name>A0A4Q9PX13_9APHY</name>
<organism evidence="1 2">
    <name type="scientific">Dichomitus squalens</name>
    <dbReference type="NCBI Taxonomy" id="114155"/>
    <lineage>
        <taxon>Eukaryota</taxon>
        <taxon>Fungi</taxon>
        <taxon>Dikarya</taxon>
        <taxon>Basidiomycota</taxon>
        <taxon>Agaricomycotina</taxon>
        <taxon>Agaricomycetes</taxon>
        <taxon>Polyporales</taxon>
        <taxon>Polyporaceae</taxon>
        <taxon>Dichomitus</taxon>
    </lineage>
</organism>
<evidence type="ECO:0000313" key="1">
    <source>
        <dbReference type="EMBL" id="TBU59171.1"/>
    </source>
</evidence>
<dbReference type="AlphaFoldDB" id="A0A4Q9PX13"/>
<accession>A0A4Q9PX13</accession>
<evidence type="ECO:0000313" key="2">
    <source>
        <dbReference type="Proteomes" id="UP000292082"/>
    </source>
</evidence>
<dbReference type="Proteomes" id="UP000292082">
    <property type="component" value="Unassembled WGS sequence"/>
</dbReference>